<feature type="transmembrane region" description="Helical" evidence="1">
    <location>
        <begin position="20"/>
        <end position="39"/>
    </location>
</feature>
<dbReference type="Proteomes" id="UP000265520">
    <property type="component" value="Unassembled WGS sequence"/>
</dbReference>
<reference evidence="2 3" key="1">
    <citation type="journal article" date="2018" name="Front. Plant Sci.">
        <title>Red Clover (Trifolium pratense) and Zigzag Clover (T. medium) - A Picture of Genomic Similarities and Differences.</title>
        <authorList>
            <person name="Dluhosova J."/>
            <person name="Istvanek J."/>
            <person name="Nedelnik J."/>
            <person name="Repkova J."/>
        </authorList>
    </citation>
    <scope>NUCLEOTIDE SEQUENCE [LARGE SCALE GENOMIC DNA]</scope>
    <source>
        <strain evidence="3">cv. 10/8</strain>
        <tissue evidence="2">Leaf</tissue>
    </source>
</reference>
<keyword evidence="3" id="KW-1185">Reference proteome</keyword>
<protein>
    <submittedName>
        <fullName evidence="2">Uncharacterized protein</fullName>
    </submittedName>
</protein>
<keyword evidence="1" id="KW-0472">Membrane</keyword>
<organism evidence="2 3">
    <name type="scientific">Trifolium medium</name>
    <dbReference type="NCBI Taxonomy" id="97028"/>
    <lineage>
        <taxon>Eukaryota</taxon>
        <taxon>Viridiplantae</taxon>
        <taxon>Streptophyta</taxon>
        <taxon>Embryophyta</taxon>
        <taxon>Tracheophyta</taxon>
        <taxon>Spermatophyta</taxon>
        <taxon>Magnoliopsida</taxon>
        <taxon>eudicotyledons</taxon>
        <taxon>Gunneridae</taxon>
        <taxon>Pentapetalae</taxon>
        <taxon>rosids</taxon>
        <taxon>fabids</taxon>
        <taxon>Fabales</taxon>
        <taxon>Fabaceae</taxon>
        <taxon>Papilionoideae</taxon>
        <taxon>50 kb inversion clade</taxon>
        <taxon>NPAAA clade</taxon>
        <taxon>Hologalegina</taxon>
        <taxon>IRL clade</taxon>
        <taxon>Trifolieae</taxon>
        <taxon>Trifolium</taxon>
    </lineage>
</organism>
<name>A0A392MQ78_9FABA</name>
<dbReference type="AlphaFoldDB" id="A0A392MQ78"/>
<keyword evidence="1" id="KW-0812">Transmembrane</keyword>
<feature type="transmembrane region" description="Helical" evidence="1">
    <location>
        <begin position="59"/>
        <end position="79"/>
    </location>
</feature>
<feature type="transmembrane region" description="Helical" evidence="1">
    <location>
        <begin position="112"/>
        <end position="133"/>
    </location>
</feature>
<proteinExistence type="predicted"/>
<evidence type="ECO:0000313" key="3">
    <source>
        <dbReference type="Proteomes" id="UP000265520"/>
    </source>
</evidence>
<accession>A0A392MQ78</accession>
<keyword evidence="1" id="KW-1133">Transmembrane helix</keyword>
<sequence>MLSNPLIPITTSPPLSKFSVSGLMFLSFHHLLLLSFYVSMELVPNPLHDMFMKDPNHTVLLSILCCFEAFFGFTFLTTMPVSEENYAVEHICLLFANGALAGQMIYLIDHPVLFWGILCGWSLAFIIDFCYLAKDIWYQICSKISPCCISSCCIPRSKKKKPEGEALNDNATEEEIVLGLLDRINQEYDKVQKTAQDIKDYFGV</sequence>
<dbReference type="EMBL" id="LXQA010016613">
    <property type="protein sequence ID" value="MCH89660.1"/>
    <property type="molecule type" value="Genomic_DNA"/>
</dbReference>
<comment type="caution">
    <text evidence="2">The sequence shown here is derived from an EMBL/GenBank/DDBJ whole genome shotgun (WGS) entry which is preliminary data.</text>
</comment>
<evidence type="ECO:0000313" key="2">
    <source>
        <dbReference type="EMBL" id="MCH89660.1"/>
    </source>
</evidence>
<evidence type="ECO:0000256" key="1">
    <source>
        <dbReference type="SAM" id="Phobius"/>
    </source>
</evidence>
<gene>
    <name evidence="2" type="ORF">A2U01_0010560</name>
</gene>